<gene>
    <name evidence="2" type="ORF">SAMN05660733_05395</name>
</gene>
<evidence type="ECO:0000313" key="2">
    <source>
        <dbReference type="EMBL" id="SMD18457.1"/>
    </source>
</evidence>
<protein>
    <submittedName>
        <fullName evidence="2">Uncharacterized protein</fullName>
    </submittedName>
</protein>
<evidence type="ECO:0000313" key="3">
    <source>
        <dbReference type="Proteomes" id="UP000192840"/>
    </source>
</evidence>
<name>A0A1W2F915_9PSEU</name>
<feature type="transmembrane region" description="Helical" evidence="1">
    <location>
        <begin position="37"/>
        <end position="55"/>
    </location>
</feature>
<dbReference type="AlphaFoldDB" id="A0A1W2F915"/>
<feature type="transmembrane region" description="Helical" evidence="1">
    <location>
        <begin position="12"/>
        <end position="31"/>
    </location>
</feature>
<evidence type="ECO:0000256" key="1">
    <source>
        <dbReference type="SAM" id="Phobius"/>
    </source>
</evidence>
<keyword evidence="1" id="KW-0472">Membrane</keyword>
<keyword evidence="1" id="KW-1133">Transmembrane helix</keyword>
<keyword evidence="3" id="KW-1185">Reference proteome</keyword>
<dbReference type="EMBL" id="FWYC01000012">
    <property type="protein sequence ID" value="SMD18457.1"/>
    <property type="molecule type" value="Genomic_DNA"/>
</dbReference>
<accession>A0A1W2F915</accession>
<reference evidence="3" key="1">
    <citation type="submission" date="2017-04" db="EMBL/GenBank/DDBJ databases">
        <authorList>
            <person name="Varghese N."/>
            <person name="Submissions S."/>
        </authorList>
    </citation>
    <scope>NUCLEOTIDE SEQUENCE [LARGE SCALE GENOMIC DNA]</scope>
    <source>
        <strain evidence="3">DSM 44073</strain>
    </source>
</reference>
<proteinExistence type="predicted"/>
<dbReference type="Proteomes" id="UP000192840">
    <property type="component" value="Unassembled WGS sequence"/>
</dbReference>
<keyword evidence="1" id="KW-0812">Transmembrane</keyword>
<sequence length="59" mass="6208">MHRFLFDSSGVLRPAVLAGLFAVVLVAVLALASWGGWAGLTMFSAIFAAGLGLMIRSDR</sequence>
<dbReference type="STRING" id="40571.SAMN05660733_05395"/>
<organism evidence="2 3">
    <name type="scientific">Lentzea albidocapillata</name>
    <dbReference type="NCBI Taxonomy" id="40571"/>
    <lineage>
        <taxon>Bacteria</taxon>
        <taxon>Bacillati</taxon>
        <taxon>Actinomycetota</taxon>
        <taxon>Actinomycetes</taxon>
        <taxon>Pseudonocardiales</taxon>
        <taxon>Pseudonocardiaceae</taxon>
        <taxon>Lentzea</taxon>
    </lineage>
</organism>